<feature type="domain" description="RNA polymerase sigma-70 region 2" evidence="7">
    <location>
        <begin position="46"/>
        <end position="113"/>
    </location>
</feature>
<dbReference type="GO" id="GO:0003677">
    <property type="term" value="F:DNA binding"/>
    <property type="evidence" value="ECO:0007669"/>
    <property type="project" value="UniProtKB-KW"/>
</dbReference>
<dbReference type="SUPFAM" id="SSF88659">
    <property type="entry name" value="Sigma3 and sigma4 domains of RNA polymerase sigma factors"/>
    <property type="match status" value="1"/>
</dbReference>
<keyword evidence="5" id="KW-0804">Transcription</keyword>
<evidence type="ECO:0000256" key="3">
    <source>
        <dbReference type="ARBA" id="ARBA00023082"/>
    </source>
</evidence>
<dbReference type="InterPro" id="IPR036388">
    <property type="entry name" value="WH-like_DNA-bd_sf"/>
</dbReference>
<dbReference type="InterPro" id="IPR039425">
    <property type="entry name" value="RNA_pol_sigma-70-like"/>
</dbReference>
<dbReference type="EMBL" id="CP036287">
    <property type="protein sequence ID" value="QDU68606.1"/>
    <property type="molecule type" value="Genomic_DNA"/>
</dbReference>
<protein>
    <submittedName>
        <fullName evidence="9">RNA polymerase sigma factor CarQ</fullName>
    </submittedName>
</protein>
<dbReference type="PANTHER" id="PTHR43133">
    <property type="entry name" value="RNA POLYMERASE ECF-TYPE SIGMA FACTO"/>
    <property type="match status" value="1"/>
</dbReference>
<sequence length="197" mass="22160">MGLVLATVRATTQPTPDPGRERADAELLAALDPDDPQGARRALAELYARHGAAVLSFLERTLRDRSSAEDALQDVFLSVARHGREQRGSSVRAWMLRIAANRVRDERRSRDRRDRRERAAAREELHHQHAPTLLDEELETALSQLPANLRAALELRFAQDLTHAEVARTLGVSLRTAKSWSAQGLEVLRRRLDGDLR</sequence>
<dbReference type="Gene3D" id="1.10.1740.10">
    <property type="match status" value="1"/>
</dbReference>
<organism evidence="9 10">
    <name type="scientific">Engelhardtia mirabilis</name>
    <dbReference type="NCBI Taxonomy" id="2528011"/>
    <lineage>
        <taxon>Bacteria</taxon>
        <taxon>Pseudomonadati</taxon>
        <taxon>Planctomycetota</taxon>
        <taxon>Planctomycetia</taxon>
        <taxon>Planctomycetia incertae sedis</taxon>
        <taxon>Engelhardtia</taxon>
    </lineage>
</organism>
<reference evidence="9 10" key="1">
    <citation type="submission" date="2019-02" db="EMBL/GenBank/DDBJ databases">
        <title>Deep-cultivation of Planctomycetes and their phenomic and genomic characterization uncovers novel biology.</title>
        <authorList>
            <person name="Wiegand S."/>
            <person name="Jogler M."/>
            <person name="Boedeker C."/>
            <person name="Pinto D."/>
            <person name="Vollmers J."/>
            <person name="Rivas-Marin E."/>
            <person name="Kohn T."/>
            <person name="Peeters S.H."/>
            <person name="Heuer A."/>
            <person name="Rast P."/>
            <person name="Oberbeckmann S."/>
            <person name="Bunk B."/>
            <person name="Jeske O."/>
            <person name="Meyerdierks A."/>
            <person name="Storesund J.E."/>
            <person name="Kallscheuer N."/>
            <person name="Luecker S."/>
            <person name="Lage O.M."/>
            <person name="Pohl T."/>
            <person name="Merkel B.J."/>
            <person name="Hornburger P."/>
            <person name="Mueller R.-W."/>
            <person name="Bruemmer F."/>
            <person name="Labrenz M."/>
            <person name="Spormann A.M."/>
            <person name="Op den Camp H."/>
            <person name="Overmann J."/>
            <person name="Amann R."/>
            <person name="Jetten M.S.M."/>
            <person name="Mascher T."/>
            <person name="Medema M.H."/>
            <person name="Devos D.P."/>
            <person name="Kaster A.-K."/>
            <person name="Ovreas L."/>
            <person name="Rohde M."/>
            <person name="Galperin M.Y."/>
            <person name="Jogler C."/>
        </authorList>
    </citation>
    <scope>NUCLEOTIDE SEQUENCE [LARGE SCALE GENOMIC DNA]</scope>
    <source>
        <strain evidence="9 10">Pla133</strain>
    </source>
</reference>
<evidence type="ECO:0000313" key="10">
    <source>
        <dbReference type="Proteomes" id="UP000316921"/>
    </source>
</evidence>
<dbReference type="NCBIfam" id="TIGR02937">
    <property type="entry name" value="sigma70-ECF"/>
    <property type="match status" value="1"/>
</dbReference>
<evidence type="ECO:0000256" key="5">
    <source>
        <dbReference type="ARBA" id="ARBA00023163"/>
    </source>
</evidence>
<comment type="similarity">
    <text evidence="1">Belongs to the sigma-70 factor family. ECF subfamily.</text>
</comment>
<dbReference type="InterPro" id="IPR007627">
    <property type="entry name" value="RNA_pol_sigma70_r2"/>
</dbReference>
<dbReference type="InterPro" id="IPR013325">
    <property type="entry name" value="RNA_pol_sigma_r2"/>
</dbReference>
<feature type="region of interest" description="Disordered" evidence="6">
    <location>
        <begin position="106"/>
        <end position="130"/>
    </location>
</feature>
<evidence type="ECO:0000256" key="6">
    <source>
        <dbReference type="SAM" id="MobiDB-lite"/>
    </source>
</evidence>
<dbReference type="PANTHER" id="PTHR43133:SF8">
    <property type="entry name" value="RNA POLYMERASE SIGMA FACTOR HI_1459-RELATED"/>
    <property type="match status" value="1"/>
</dbReference>
<dbReference type="SUPFAM" id="SSF88946">
    <property type="entry name" value="Sigma2 domain of RNA polymerase sigma factors"/>
    <property type="match status" value="1"/>
</dbReference>
<feature type="domain" description="RNA polymerase sigma factor 70 region 4 type 2" evidence="8">
    <location>
        <begin position="136"/>
        <end position="185"/>
    </location>
</feature>
<proteinExistence type="inferred from homology"/>
<keyword evidence="3" id="KW-0731">Sigma factor</keyword>
<dbReference type="AlphaFoldDB" id="A0A518BNT4"/>
<evidence type="ECO:0000256" key="1">
    <source>
        <dbReference type="ARBA" id="ARBA00010641"/>
    </source>
</evidence>
<feature type="compositionally biased region" description="Basic and acidic residues" evidence="6">
    <location>
        <begin position="106"/>
        <end position="127"/>
    </location>
</feature>
<dbReference type="Gene3D" id="1.10.10.10">
    <property type="entry name" value="Winged helix-like DNA-binding domain superfamily/Winged helix DNA-binding domain"/>
    <property type="match status" value="1"/>
</dbReference>
<evidence type="ECO:0000313" key="9">
    <source>
        <dbReference type="EMBL" id="QDU68606.1"/>
    </source>
</evidence>
<keyword evidence="10" id="KW-1185">Reference proteome</keyword>
<keyword evidence="4" id="KW-0238">DNA-binding</keyword>
<dbReference type="InterPro" id="IPR014284">
    <property type="entry name" value="RNA_pol_sigma-70_dom"/>
</dbReference>
<accession>A0A518BNT4</accession>
<evidence type="ECO:0000259" key="8">
    <source>
        <dbReference type="Pfam" id="PF08281"/>
    </source>
</evidence>
<dbReference type="InterPro" id="IPR013324">
    <property type="entry name" value="RNA_pol_sigma_r3/r4-like"/>
</dbReference>
<gene>
    <name evidence="9" type="primary">carQ</name>
    <name evidence="9" type="ORF">Pla133_37060</name>
</gene>
<dbReference type="InterPro" id="IPR013249">
    <property type="entry name" value="RNA_pol_sigma70_r4_t2"/>
</dbReference>
<name>A0A518BNT4_9BACT</name>
<dbReference type="Pfam" id="PF04542">
    <property type="entry name" value="Sigma70_r2"/>
    <property type="match status" value="1"/>
</dbReference>
<evidence type="ECO:0000259" key="7">
    <source>
        <dbReference type="Pfam" id="PF04542"/>
    </source>
</evidence>
<dbReference type="Pfam" id="PF08281">
    <property type="entry name" value="Sigma70_r4_2"/>
    <property type="match status" value="1"/>
</dbReference>
<evidence type="ECO:0000256" key="2">
    <source>
        <dbReference type="ARBA" id="ARBA00023015"/>
    </source>
</evidence>
<dbReference type="Proteomes" id="UP000316921">
    <property type="component" value="Chromosome"/>
</dbReference>
<dbReference type="KEGG" id="pbap:Pla133_37060"/>
<keyword evidence="2" id="KW-0805">Transcription regulation</keyword>
<dbReference type="GO" id="GO:0016987">
    <property type="term" value="F:sigma factor activity"/>
    <property type="evidence" value="ECO:0007669"/>
    <property type="project" value="UniProtKB-KW"/>
</dbReference>
<dbReference type="GO" id="GO:0006352">
    <property type="term" value="P:DNA-templated transcription initiation"/>
    <property type="evidence" value="ECO:0007669"/>
    <property type="project" value="InterPro"/>
</dbReference>
<dbReference type="CDD" id="cd06171">
    <property type="entry name" value="Sigma70_r4"/>
    <property type="match status" value="1"/>
</dbReference>
<evidence type="ECO:0000256" key="4">
    <source>
        <dbReference type="ARBA" id="ARBA00023125"/>
    </source>
</evidence>